<dbReference type="GO" id="GO:0080044">
    <property type="term" value="F:quercetin 7-O-glucosyltransferase activity"/>
    <property type="evidence" value="ECO:0007669"/>
    <property type="project" value="TreeGrafter"/>
</dbReference>
<dbReference type="CDD" id="cd03784">
    <property type="entry name" value="GT1_Gtf-like"/>
    <property type="match status" value="1"/>
</dbReference>
<evidence type="ECO:0000313" key="6">
    <source>
        <dbReference type="EMBL" id="RWR87793.1"/>
    </source>
</evidence>
<evidence type="ECO:0000256" key="2">
    <source>
        <dbReference type="ARBA" id="ARBA00022676"/>
    </source>
</evidence>
<gene>
    <name evidence="6" type="ORF">CKAN_01675000</name>
</gene>
<dbReference type="PANTHER" id="PTHR11926:SF1498">
    <property type="entry name" value="GLYCOSYLTRANSFERASE"/>
    <property type="match status" value="1"/>
</dbReference>
<dbReference type="EMBL" id="QPKB01000006">
    <property type="protein sequence ID" value="RWR87793.1"/>
    <property type="molecule type" value="Genomic_DNA"/>
</dbReference>
<proteinExistence type="inferred from homology"/>
<evidence type="ECO:0000256" key="1">
    <source>
        <dbReference type="ARBA" id="ARBA00009995"/>
    </source>
</evidence>
<dbReference type="SUPFAM" id="SSF53756">
    <property type="entry name" value="UDP-Glycosyltransferase/glycogen phosphorylase"/>
    <property type="match status" value="1"/>
</dbReference>
<dbReference type="FunFam" id="3.40.50.2000:FF:000027">
    <property type="entry name" value="Glycosyltransferase"/>
    <property type="match status" value="1"/>
</dbReference>
<dbReference type="Gene3D" id="3.40.50.2000">
    <property type="entry name" value="Glycogen Phosphorylase B"/>
    <property type="match status" value="2"/>
</dbReference>
<evidence type="ECO:0000256" key="5">
    <source>
        <dbReference type="RuleBase" id="RU362057"/>
    </source>
</evidence>
<accession>A0A3S3QN39</accession>
<organism evidence="6 7">
    <name type="scientific">Cinnamomum micranthum f. kanehirae</name>
    <dbReference type="NCBI Taxonomy" id="337451"/>
    <lineage>
        <taxon>Eukaryota</taxon>
        <taxon>Viridiplantae</taxon>
        <taxon>Streptophyta</taxon>
        <taxon>Embryophyta</taxon>
        <taxon>Tracheophyta</taxon>
        <taxon>Spermatophyta</taxon>
        <taxon>Magnoliopsida</taxon>
        <taxon>Magnoliidae</taxon>
        <taxon>Laurales</taxon>
        <taxon>Lauraceae</taxon>
        <taxon>Cinnamomum</taxon>
    </lineage>
</organism>
<keyword evidence="3 4" id="KW-0808">Transferase</keyword>
<dbReference type="EC" id="2.4.1.-" evidence="5"/>
<dbReference type="Proteomes" id="UP000283530">
    <property type="component" value="Unassembled WGS sequence"/>
</dbReference>
<comment type="similarity">
    <text evidence="1 4">Belongs to the UDP-glycosyltransferase family.</text>
</comment>
<dbReference type="GO" id="GO:0080043">
    <property type="term" value="F:quercetin 3-O-glucosyltransferase activity"/>
    <property type="evidence" value="ECO:0007669"/>
    <property type="project" value="TreeGrafter"/>
</dbReference>
<keyword evidence="7" id="KW-1185">Reference proteome</keyword>
<name>A0A3S3QN39_9MAGN</name>
<dbReference type="OrthoDB" id="5835829at2759"/>
<dbReference type="PROSITE" id="PS00375">
    <property type="entry name" value="UDPGT"/>
    <property type="match status" value="1"/>
</dbReference>
<dbReference type="PANTHER" id="PTHR11926">
    <property type="entry name" value="GLUCOSYL/GLUCURONOSYL TRANSFERASES"/>
    <property type="match status" value="1"/>
</dbReference>
<dbReference type="FunFam" id="3.40.50.2000:FF:000065">
    <property type="entry name" value="Glycosyltransferase"/>
    <property type="match status" value="1"/>
</dbReference>
<dbReference type="InterPro" id="IPR035595">
    <property type="entry name" value="UDP_glycos_trans_CS"/>
</dbReference>
<reference evidence="6 7" key="1">
    <citation type="journal article" date="2019" name="Nat. Plants">
        <title>Stout camphor tree genome fills gaps in understanding of flowering plant genome evolution.</title>
        <authorList>
            <person name="Chaw S.M."/>
            <person name="Liu Y.C."/>
            <person name="Wu Y.W."/>
            <person name="Wang H.Y."/>
            <person name="Lin C.I."/>
            <person name="Wu C.S."/>
            <person name="Ke H.M."/>
            <person name="Chang L.Y."/>
            <person name="Hsu C.Y."/>
            <person name="Yang H.T."/>
            <person name="Sudianto E."/>
            <person name="Hsu M.H."/>
            <person name="Wu K.P."/>
            <person name="Wang L.N."/>
            <person name="Leebens-Mack J.H."/>
            <person name="Tsai I.J."/>
        </authorList>
    </citation>
    <scope>NUCLEOTIDE SEQUENCE [LARGE SCALE GENOMIC DNA]</scope>
    <source>
        <strain evidence="7">cv. Chaw 1501</strain>
        <tissue evidence="6">Young leaves</tissue>
    </source>
</reference>
<comment type="caution">
    <text evidence="6">The sequence shown here is derived from an EMBL/GenBank/DDBJ whole genome shotgun (WGS) entry which is preliminary data.</text>
</comment>
<dbReference type="AlphaFoldDB" id="A0A3S3QN39"/>
<dbReference type="InterPro" id="IPR002213">
    <property type="entry name" value="UDP_glucos_trans"/>
</dbReference>
<sequence>MLVQDHSVLSGVASTVQNYTYKDDKGCYNRIVIAKVGQLLVDNWSNACLEPLHKHLLRSRGADSLECFDGFRFETISDGLSSLGEAMEDPVGFCKSIHENCVSPLRDLLRKLHHPSDGSRVTCIISDAVMTFTLKIAEELGIPEVLFCSNSACGQMAYFHYQELIRRGLVPLKDESYISNGYLDTVIDWIPGMKDMRLRDLPSFIRTTDPNEHFLNFQRDQAQKAFKASMIIFNTFDDLELEVLHAMRSMFPPRIYTIGPLSLQCRLMTDSGLNSIKSSMWKDDADCLKWLDSHEVASVIYVSFGSTTISTSQQVTEFAWGIVNSNHPFLWVIRHDLIMGDHTNFPQDLQHKIQERGMIVSWCPQEDVLAHPSVRLFLTHCGWNSTLEGISSGVPMLCWPFWADQQTNCRYSCIEWGVGMEIDNNAKREEIEVLIREMMGGEKGKEMRKKVLKWKESAEIATKEGGSSYTNLELLVQELLQPRESEVM</sequence>
<keyword evidence="2 4" id="KW-0328">Glycosyltransferase</keyword>
<evidence type="ECO:0000313" key="7">
    <source>
        <dbReference type="Proteomes" id="UP000283530"/>
    </source>
</evidence>
<dbReference type="Pfam" id="PF00201">
    <property type="entry name" value="UDPGT"/>
    <property type="match status" value="1"/>
</dbReference>
<evidence type="ECO:0000256" key="3">
    <source>
        <dbReference type="ARBA" id="ARBA00022679"/>
    </source>
</evidence>
<evidence type="ECO:0000256" key="4">
    <source>
        <dbReference type="RuleBase" id="RU003718"/>
    </source>
</evidence>
<protein>
    <recommendedName>
        <fullName evidence="5">Glycosyltransferase</fullName>
        <ecNumber evidence="5">2.4.1.-</ecNumber>
    </recommendedName>
</protein>